<dbReference type="InterPro" id="IPR023631">
    <property type="entry name" value="Amidase_dom"/>
</dbReference>
<dbReference type="PANTHER" id="PTHR42678">
    <property type="entry name" value="AMIDASE"/>
    <property type="match status" value="1"/>
</dbReference>
<dbReference type="SUPFAM" id="SSF75304">
    <property type="entry name" value="Amidase signature (AS) enzymes"/>
    <property type="match status" value="1"/>
</dbReference>
<name>A0A382XRG1_9ZZZZ</name>
<proteinExistence type="predicted"/>
<accession>A0A382XRG1</accession>
<gene>
    <name evidence="2" type="ORF">METZ01_LOCUS426308</name>
</gene>
<organism evidence="2">
    <name type="scientific">marine metagenome</name>
    <dbReference type="NCBI Taxonomy" id="408172"/>
    <lineage>
        <taxon>unclassified sequences</taxon>
        <taxon>metagenomes</taxon>
        <taxon>ecological metagenomes</taxon>
    </lineage>
</organism>
<dbReference type="Pfam" id="PF01425">
    <property type="entry name" value="Amidase"/>
    <property type="match status" value="1"/>
</dbReference>
<feature type="non-terminal residue" evidence="2">
    <location>
        <position position="1"/>
    </location>
</feature>
<dbReference type="PANTHER" id="PTHR42678:SF34">
    <property type="entry name" value="OS04G0183300 PROTEIN"/>
    <property type="match status" value="1"/>
</dbReference>
<sequence length="269" mass="28154">SSGSAVAVAAGFCAAAIGTETDGSIVGPAAMNGVVGIKPTVGLVSRSGIIPISSSQDTAGPIARSVADAAFILAAITDTDTTGPVTVQDKKPVAVDYPAYLKTDGLANTRIGACRLFAEDQASIGKVFEDSLTALREAGAEVIEELALPSMVSVREHELVVMAAEFRQGLNNYLATAPTASVRSLSDLISFNRDNAERIMPYFGQELLERSASAPSIGDSIYLAARRESLRLTASEGIDRTLSDHRLDAIVVPTTSTPWGIDWVNGDNR</sequence>
<feature type="domain" description="Amidase" evidence="1">
    <location>
        <begin position="1"/>
        <end position="259"/>
    </location>
</feature>
<dbReference type="EMBL" id="UINC01169756">
    <property type="protein sequence ID" value="SVD73454.1"/>
    <property type="molecule type" value="Genomic_DNA"/>
</dbReference>
<dbReference type="Gene3D" id="3.90.1300.10">
    <property type="entry name" value="Amidase signature (AS) domain"/>
    <property type="match status" value="1"/>
</dbReference>
<dbReference type="AlphaFoldDB" id="A0A382XRG1"/>
<reference evidence="2" key="1">
    <citation type="submission" date="2018-05" db="EMBL/GenBank/DDBJ databases">
        <authorList>
            <person name="Lanie J.A."/>
            <person name="Ng W.-L."/>
            <person name="Kazmierczak K.M."/>
            <person name="Andrzejewski T.M."/>
            <person name="Davidsen T.M."/>
            <person name="Wayne K.J."/>
            <person name="Tettelin H."/>
            <person name="Glass J.I."/>
            <person name="Rusch D."/>
            <person name="Podicherti R."/>
            <person name="Tsui H.-C.T."/>
            <person name="Winkler M.E."/>
        </authorList>
    </citation>
    <scope>NUCLEOTIDE SEQUENCE</scope>
</reference>
<feature type="non-terminal residue" evidence="2">
    <location>
        <position position="269"/>
    </location>
</feature>
<dbReference type="InterPro" id="IPR036928">
    <property type="entry name" value="AS_sf"/>
</dbReference>
<evidence type="ECO:0000313" key="2">
    <source>
        <dbReference type="EMBL" id="SVD73454.1"/>
    </source>
</evidence>
<evidence type="ECO:0000259" key="1">
    <source>
        <dbReference type="Pfam" id="PF01425"/>
    </source>
</evidence>
<protein>
    <recommendedName>
        <fullName evidence="1">Amidase domain-containing protein</fullName>
    </recommendedName>
</protein>